<feature type="non-terminal residue" evidence="2">
    <location>
        <position position="1"/>
    </location>
</feature>
<name>A0A8E2E6P7_9PEZI</name>
<proteinExistence type="predicted"/>
<evidence type="ECO:0000313" key="2">
    <source>
        <dbReference type="EMBL" id="OCK78174.1"/>
    </source>
</evidence>
<sequence>CKTNLIIPTDLEVDSIYTIYWPTEPGAPGLPNGKDKYYITCFDLNIIAGPT</sequence>
<organism evidence="2 3">
    <name type="scientific">Lepidopterella palustris CBS 459.81</name>
    <dbReference type="NCBI Taxonomy" id="1314670"/>
    <lineage>
        <taxon>Eukaryota</taxon>
        <taxon>Fungi</taxon>
        <taxon>Dikarya</taxon>
        <taxon>Ascomycota</taxon>
        <taxon>Pezizomycotina</taxon>
        <taxon>Dothideomycetes</taxon>
        <taxon>Pleosporomycetidae</taxon>
        <taxon>Mytilinidiales</taxon>
        <taxon>Argynnaceae</taxon>
        <taxon>Lepidopterella</taxon>
    </lineage>
</organism>
<gene>
    <name evidence="2" type="ORF">K432DRAFT_302565</name>
</gene>
<dbReference type="Pfam" id="PF24320">
    <property type="entry name" value="DUF7492"/>
    <property type="match status" value="1"/>
</dbReference>
<evidence type="ECO:0000259" key="1">
    <source>
        <dbReference type="Pfam" id="PF24320"/>
    </source>
</evidence>
<dbReference type="AlphaFoldDB" id="A0A8E2E6P7"/>
<reference evidence="2 3" key="1">
    <citation type="journal article" date="2016" name="Nat. Commun.">
        <title>Ectomycorrhizal ecology is imprinted in the genome of the dominant symbiotic fungus Cenococcum geophilum.</title>
        <authorList>
            <consortium name="DOE Joint Genome Institute"/>
            <person name="Peter M."/>
            <person name="Kohler A."/>
            <person name="Ohm R.A."/>
            <person name="Kuo A."/>
            <person name="Krutzmann J."/>
            <person name="Morin E."/>
            <person name="Arend M."/>
            <person name="Barry K.W."/>
            <person name="Binder M."/>
            <person name="Choi C."/>
            <person name="Clum A."/>
            <person name="Copeland A."/>
            <person name="Grisel N."/>
            <person name="Haridas S."/>
            <person name="Kipfer T."/>
            <person name="LaButti K."/>
            <person name="Lindquist E."/>
            <person name="Lipzen A."/>
            <person name="Maire R."/>
            <person name="Meier B."/>
            <person name="Mihaltcheva S."/>
            <person name="Molinier V."/>
            <person name="Murat C."/>
            <person name="Poggeler S."/>
            <person name="Quandt C.A."/>
            <person name="Sperisen C."/>
            <person name="Tritt A."/>
            <person name="Tisserant E."/>
            <person name="Crous P.W."/>
            <person name="Henrissat B."/>
            <person name="Nehls U."/>
            <person name="Egli S."/>
            <person name="Spatafora J.W."/>
            <person name="Grigoriev I.V."/>
            <person name="Martin F.M."/>
        </authorList>
    </citation>
    <scope>NUCLEOTIDE SEQUENCE [LARGE SCALE GENOMIC DNA]</scope>
    <source>
        <strain evidence="2 3">CBS 459.81</strain>
    </source>
</reference>
<dbReference type="InterPro" id="IPR055915">
    <property type="entry name" value="DUF7492"/>
</dbReference>
<dbReference type="OrthoDB" id="64281at2759"/>
<evidence type="ECO:0000313" key="3">
    <source>
        <dbReference type="Proteomes" id="UP000250266"/>
    </source>
</evidence>
<dbReference type="EMBL" id="KV745076">
    <property type="protein sequence ID" value="OCK78174.1"/>
    <property type="molecule type" value="Genomic_DNA"/>
</dbReference>
<dbReference type="Proteomes" id="UP000250266">
    <property type="component" value="Unassembled WGS sequence"/>
</dbReference>
<feature type="domain" description="DUF7492" evidence="1">
    <location>
        <begin position="1"/>
        <end position="48"/>
    </location>
</feature>
<keyword evidence="3" id="KW-1185">Reference proteome</keyword>
<protein>
    <recommendedName>
        <fullName evidence="1">DUF7492 domain-containing protein</fullName>
    </recommendedName>
</protein>
<accession>A0A8E2E6P7</accession>